<dbReference type="AlphaFoldDB" id="A0A3B1D1I1"/>
<gene>
    <name evidence="1" type="ORF">MNBD_NITROSPINAE02-1173</name>
</gene>
<accession>A0A3B1D1I1</accession>
<reference evidence="1" key="1">
    <citation type="submission" date="2018-06" db="EMBL/GenBank/DDBJ databases">
        <authorList>
            <person name="Zhirakovskaya E."/>
        </authorList>
    </citation>
    <scope>NUCLEOTIDE SEQUENCE</scope>
</reference>
<sequence>MNRLMTSGWLLIFVAAAVFGGCTSADDQETKLAKIFSDLNKDWVLYEVKKKGKSVVIKVEVKDNVPFKEAKKALEQIQKSDPKLEGYIEFYNSEVGMVLRKVEIIPEAPPST</sequence>
<name>A0A3B1D1I1_9ZZZZ</name>
<evidence type="ECO:0000313" key="1">
    <source>
        <dbReference type="EMBL" id="VAX25485.1"/>
    </source>
</evidence>
<proteinExistence type="predicted"/>
<organism evidence="1">
    <name type="scientific">hydrothermal vent metagenome</name>
    <dbReference type="NCBI Taxonomy" id="652676"/>
    <lineage>
        <taxon>unclassified sequences</taxon>
        <taxon>metagenomes</taxon>
        <taxon>ecological metagenomes</taxon>
    </lineage>
</organism>
<protein>
    <submittedName>
        <fullName evidence="1">Uncharacterized protein</fullName>
    </submittedName>
</protein>
<dbReference type="PROSITE" id="PS51257">
    <property type="entry name" value="PROKAR_LIPOPROTEIN"/>
    <property type="match status" value="1"/>
</dbReference>
<dbReference type="EMBL" id="UOGE01000106">
    <property type="protein sequence ID" value="VAX25485.1"/>
    <property type="molecule type" value="Genomic_DNA"/>
</dbReference>